<name>A0A514BUD6_9GAMM</name>
<evidence type="ECO:0000313" key="4">
    <source>
        <dbReference type="EMBL" id="QDH71028.1"/>
    </source>
</evidence>
<evidence type="ECO:0000256" key="2">
    <source>
        <dbReference type="ARBA" id="ARBA00022729"/>
    </source>
</evidence>
<evidence type="ECO:0000256" key="1">
    <source>
        <dbReference type="ARBA" id="ARBA00017922"/>
    </source>
</evidence>
<keyword evidence="2 3" id="KW-0732">Signal</keyword>
<accession>A0A514BUD6</accession>
<gene>
    <name evidence="4" type="ORF">FKV23_13745</name>
</gene>
<evidence type="ECO:0000256" key="3">
    <source>
        <dbReference type="SAM" id="SignalP"/>
    </source>
</evidence>
<dbReference type="AlphaFoldDB" id="A0A514BUD6"/>
<feature type="signal peptide" evidence="3">
    <location>
        <begin position="1"/>
        <end position="24"/>
    </location>
</feature>
<proteinExistence type="predicted"/>
<dbReference type="EMBL" id="CP041242">
    <property type="protein sequence ID" value="QDH71028.1"/>
    <property type="molecule type" value="Genomic_DNA"/>
</dbReference>
<dbReference type="KEGG" id="lyj:FKV23_13745"/>
<sequence>MKKTSLLLTVALVALTGCNKPAPAPQNTATVETEVATDISGATAAANCPDTKGYNPFPDGLAPEFAYHLRSDRIYTHKNDRVRRRVTMEVLESDAASALVSLQKNLTDIGYKERQRSDGNEGRVSVHFSKARAGSTILTADSSPGSNPSNPKANGIISIDFAYTSNMDGDNISKQ</sequence>
<dbReference type="InterPro" id="IPR012640">
    <property type="entry name" value="Membr_lipoprot_lipid_attach_CS"/>
</dbReference>
<dbReference type="Proteomes" id="UP000317199">
    <property type="component" value="Chromosome"/>
</dbReference>
<dbReference type="OrthoDB" id="9961465at2"/>
<dbReference type="Pfam" id="PF08139">
    <property type="entry name" value="LPAM_1"/>
    <property type="match status" value="1"/>
</dbReference>
<dbReference type="PROSITE" id="PS51257">
    <property type="entry name" value="PROKAR_LIPOPROTEIN"/>
    <property type="match status" value="1"/>
</dbReference>
<feature type="chain" id="PRO_5022199869" description="Type IV secretion system putative lipoprotein virB7" evidence="3">
    <location>
        <begin position="25"/>
        <end position="175"/>
    </location>
</feature>
<organism evidence="4 5">
    <name type="scientific">Marilutibacter alkalisoli</name>
    <dbReference type="NCBI Taxonomy" id="2591633"/>
    <lineage>
        <taxon>Bacteria</taxon>
        <taxon>Pseudomonadati</taxon>
        <taxon>Pseudomonadota</taxon>
        <taxon>Gammaproteobacteria</taxon>
        <taxon>Lysobacterales</taxon>
        <taxon>Lysobacteraceae</taxon>
        <taxon>Marilutibacter</taxon>
    </lineage>
</organism>
<evidence type="ECO:0000313" key="5">
    <source>
        <dbReference type="Proteomes" id="UP000317199"/>
    </source>
</evidence>
<keyword evidence="5" id="KW-1185">Reference proteome</keyword>
<dbReference type="RefSeq" id="WP_141624360.1">
    <property type="nucleotide sequence ID" value="NZ_CP041242.1"/>
</dbReference>
<reference evidence="4 5" key="1">
    <citation type="submission" date="2019-06" db="EMBL/GenBank/DDBJ databases">
        <title>Lysobacter alkalisoli sp. nov. isolated from saline-alkali soil.</title>
        <authorList>
            <person name="Sun J.-Q."/>
            <person name="Xu L."/>
        </authorList>
    </citation>
    <scope>NUCLEOTIDE SEQUENCE [LARGE SCALE GENOMIC DNA]</scope>
    <source>
        <strain evidence="4 5">SJ-36</strain>
    </source>
</reference>
<protein>
    <recommendedName>
        <fullName evidence="1">Type IV secretion system putative lipoprotein virB7</fullName>
    </recommendedName>
</protein>